<evidence type="ECO:0000313" key="1">
    <source>
        <dbReference type="Proteomes" id="UP000095286"/>
    </source>
</evidence>
<accession>A0AC35TTF7</accession>
<dbReference type="Proteomes" id="UP000095286">
    <property type="component" value="Unplaced"/>
</dbReference>
<reference evidence="2" key="1">
    <citation type="submission" date="2016-11" db="UniProtKB">
        <authorList>
            <consortium name="WormBaseParasite"/>
        </authorList>
    </citation>
    <scope>IDENTIFICATION</scope>
    <source>
        <strain evidence="2">KR3021</strain>
    </source>
</reference>
<evidence type="ECO:0000313" key="2">
    <source>
        <dbReference type="WBParaSite" id="RSKR_0000417600.1"/>
    </source>
</evidence>
<protein>
    <submittedName>
        <fullName evidence="2">GIY-YIG domain-containing protein</fullName>
    </submittedName>
</protein>
<name>A0AC35TTF7_9BILA</name>
<dbReference type="WBParaSite" id="RSKR_0000417600.1">
    <property type="protein sequence ID" value="RSKR_0000417600.1"/>
    <property type="gene ID" value="RSKR_0000417600"/>
</dbReference>
<sequence length="255" mass="29412">MHLFNDFGLSNTAMITLFFGFNDNCWPANYRKSPSKDDNFKAGVGKILSKIRNVIDKYESPEETNGDNDMLVAKSEIRLEVNKIVVLPTRDDIRRIKPEFEKVVSGNDGSLAKHIQLRLCEEICTVQGKYNANFNAEGCLDKIWPSWRTVSKDNKAYLYFLLVPGNGDNIINIEEASEKNVFYVGESEKDNRIYNHFSKFNRALKNGDLFDRKESRMDKIRAHPAEALHLKLPVPTRELAENLEFILVERDRHQL</sequence>
<organism evidence="1 2">
    <name type="scientific">Rhabditophanes sp. KR3021</name>
    <dbReference type="NCBI Taxonomy" id="114890"/>
    <lineage>
        <taxon>Eukaryota</taxon>
        <taxon>Metazoa</taxon>
        <taxon>Ecdysozoa</taxon>
        <taxon>Nematoda</taxon>
        <taxon>Chromadorea</taxon>
        <taxon>Rhabditida</taxon>
        <taxon>Tylenchina</taxon>
        <taxon>Panagrolaimomorpha</taxon>
        <taxon>Strongyloidoidea</taxon>
        <taxon>Alloionematidae</taxon>
        <taxon>Rhabditophanes</taxon>
    </lineage>
</organism>
<proteinExistence type="predicted"/>